<reference evidence="3" key="1">
    <citation type="journal article" date="2018" name="Nat. Microbiol.">
        <title>Leveraging single-cell genomics to expand the fungal tree of life.</title>
        <authorList>
            <person name="Ahrendt S.R."/>
            <person name="Quandt C.A."/>
            <person name="Ciobanu D."/>
            <person name="Clum A."/>
            <person name="Salamov A."/>
            <person name="Andreopoulos B."/>
            <person name="Cheng J.F."/>
            <person name="Woyke T."/>
            <person name="Pelin A."/>
            <person name="Henrissat B."/>
            <person name="Reynolds N.K."/>
            <person name="Benny G.L."/>
            <person name="Smith M.E."/>
            <person name="James T.Y."/>
            <person name="Grigoriev I.V."/>
        </authorList>
    </citation>
    <scope>NUCLEOTIDE SEQUENCE [LARGE SCALE GENOMIC DNA]</scope>
</reference>
<sequence length="401" mass="43324">MLPSRRSSSPALSHLRRFPGVQDIRAYFGRTPAGPGGSSGGGKKPPAKPEKTLSQQKDAKKKGGKKQDDTEPIDLLSDDGDFQETSQYFSKSKSSSKDSSVKRGKSRSARIDSSSEDEGEVAEPVKAAERPKREAPDEAGRDDQGESPHSWKRPKIEEPEIIVDPAALLGKKKVDRSDKSMTSGSGKKAPVVAKAAKTREETVRSFAYYAHMRTPRKVTPKPAAEPTEEEFLFDGDDVDFEALEAAATKAISTKPSSSPKLGRGIPSSGSRLPWAKDGKSSPKEKVAVAVKSDVGAKEADQPEQGKLTRSSGKSTPMSKSSPVTEKEVKKPASAKKPTNSTDVDDEGEELTKKRKAKVDDAPEEEPPKKKFNYFAHKQKLEAGPRAPGSKEVPEGKEDCLK</sequence>
<keyword evidence="3" id="KW-1185">Reference proteome</keyword>
<feature type="region of interest" description="Disordered" evidence="1">
    <location>
        <begin position="26"/>
        <end position="197"/>
    </location>
</feature>
<evidence type="ECO:0000256" key="1">
    <source>
        <dbReference type="SAM" id="MobiDB-lite"/>
    </source>
</evidence>
<proteinExistence type="predicted"/>
<gene>
    <name evidence="2" type="ORF">BDK51DRAFT_32877</name>
</gene>
<feature type="region of interest" description="Disordered" evidence="1">
    <location>
        <begin position="215"/>
        <end position="234"/>
    </location>
</feature>
<feature type="compositionally biased region" description="Gly residues" evidence="1">
    <location>
        <begin position="34"/>
        <end position="43"/>
    </location>
</feature>
<dbReference type="EMBL" id="KZ999790">
    <property type="protein sequence ID" value="RKO84730.1"/>
    <property type="molecule type" value="Genomic_DNA"/>
</dbReference>
<feature type="compositionally biased region" description="Basic and acidic residues" evidence="1">
    <location>
        <begin position="274"/>
        <end position="286"/>
    </location>
</feature>
<protein>
    <submittedName>
        <fullName evidence="2">Uncharacterized protein</fullName>
    </submittedName>
</protein>
<feature type="compositionally biased region" description="Basic and acidic residues" evidence="1">
    <location>
        <begin position="357"/>
        <end position="368"/>
    </location>
</feature>
<feature type="compositionally biased region" description="Basic and acidic residues" evidence="1">
    <location>
        <begin position="391"/>
        <end position="401"/>
    </location>
</feature>
<dbReference type="OrthoDB" id="446168at2759"/>
<feature type="region of interest" description="Disordered" evidence="1">
    <location>
        <begin position="249"/>
        <end position="401"/>
    </location>
</feature>
<feature type="compositionally biased region" description="Basic and acidic residues" evidence="1">
    <location>
        <begin position="126"/>
        <end position="146"/>
    </location>
</feature>
<feature type="compositionally biased region" description="Acidic residues" evidence="1">
    <location>
        <begin position="70"/>
        <end position="82"/>
    </location>
</feature>
<evidence type="ECO:0000313" key="2">
    <source>
        <dbReference type="EMBL" id="RKO84730.1"/>
    </source>
</evidence>
<feature type="compositionally biased region" description="Polar residues" evidence="1">
    <location>
        <begin position="250"/>
        <end position="259"/>
    </location>
</feature>
<feature type="non-terminal residue" evidence="2">
    <location>
        <position position="401"/>
    </location>
</feature>
<accession>A0A4P9W2A4</accession>
<dbReference type="AlphaFoldDB" id="A0A4P9W2A4"/>
<organism evidence="2 3">
    <name type="scientific">Blyttiomyces helicus</name>
    <dbReference type="NCBI Taxonomy" id="388810"/>
    <lineage>
        <taxon>Eukaryota</taxon>
        <taxon>Fungi</taxon>
        <taxon>Fungi incertae sedis</taxon>
        <taxon>Chytridiomycota</taxon>
        <taxon>Chytridiomycota incertae sedis</taxon>
        <taxon>Chytridiomycetes</taxon>
        <taxon>Chytridiomycetes incertae sedis</taxon>
        <taxon>Blyttiomyces</taxon>
    </lineage>
</organism>
<feature type="compositionally biased region" description="Low complexity" evidence="1">
    <location>
        <begin position="310"/>
        <end position="322"/>
    </location>
</feature>
<evidence type="ECO:0000313" key="3">
    <source>
        <dbReference type="Proteomes" id="UP000269721"/>
    </source>
</evidence>
<name>A0A4P9W2A4_9FUNG</name>
<dbReference type="Proteomes" id="UP000269721">
    <property type="component" value="Unassembled WGS sequence"/>
</dbReference>